<evidence type="ECO:0000313" key="5">
    <source>
        <dbReference type="EMBL" id="GAD91435.1"/>
    </source>
</evidence>
<dbReference type="InterPro" id="IPR003903">
    <property type="entry name" value="UIM_dom"/>
</dbReference>
<dbReference type="GO" id="GO:0003690">
    <property type="term" value="F:double-stranded DNA binding"/>
    <property type="evidence" value="ECO:0007669"/>
    <property type="project" value="TreeGrafter"/>
</dbReference>
<dbReference type="SUPFAM" id="SSF56024">
    <property type="entry name" value="Phospholipase D/nuclease"/>
    <property type="match status" value="2"/>
</dbReference>
<dbReference type="SMART" id="SM00726">
    <property type="entry name" value="UIM"/>
    <property type="match status" value="2"/>
</dbReference>
<dbReference type="Gene3D" id="3.30.870.10">
    <property type="entry name" value="Endonuclease Chain A"/>
    <property type="match status" value="2"/>
</dbReference>
<sequence>MESEDLTDPDLRAAIAASLRDLQSSPSNPVSSSRGQGDIVDLTADSDDDELNAVAPKSKSTVGSETDDEEDEELRKAIALSMQEGDDIVSTHKKEPSEKAQNKGNDNATVPPAVADEATPSGSDPKPSGIMGIDRKQMEQERLARLAKRKAEGNISPPQISRQNKMAKQYTEQSVPKLAAAGQRLQHSETGAHQKKTDNPFPQPSSVPSIQFPKGVVKKTWALGYPRDGNDTTIEEVLQKSDLELAVLSSFMWDMEWLFSKLDTRNTRFLLVMQAKEEETKRQYEAETSYMKNLRLCFPPMEGQVNCMHSKLMLLFHPNYLRIAVPSANLTSYDWGELGVMENSVFIIDLPKKQDQTSTQTQETPFYRDLVYFLSASTLHANVISKLDAFDFSETASFAFVHTIGGSHAGSAWRKTGLCGLGRAISSLGLRTSKPLNIDFVTSSVGSLTDQFLRSIYLACQGDDGLTEFTLRNSKTFPAKSRGDPNILIKKDTGQESKDRFRVYFPSDSTVRQSRGGPQCAGTICFQSKWFQGPNFPRYALRDCVSRRDGLLMHNKMIFARPDEPITLADGSRCQAWAYLGSANLSESAWGRLVQNRTTKEPKLNCRNWECGVVIPIPQQGTKAETSGSLGAASNEKPSDERKNEKESDFAPLFETKVPVPMKLPGRPYGPGMKPWYYMES</sequence>
<dbReference type="Pfam" id="PF02809">
    <property type="entry name" value="UIM"/>
    <property type="match status" value="2"/>
</dbReference>
<evidence type="ECO:0000313" key="6">
    <source>
        <dbReference type="Proteomes" id="UP000018001"/>
    </source>
</evidence>
<evidence type="ECO:0000256" key="4">
    <source>
        <dbReference type="SAM" id="MobiDB-lite"/>
    </source>
</evidence>
<comment type="caution">
    <text evidence="5">The sequence shown here is derived from an EMBL/GenBank/DDBJ whole genome shotgun (WGS) entry which is preliminary data.</text>
</comment>
<gene>
    <name evidence="5" type="ORF">PVAR5_0004</name>
</gene>
<dbReference type="CDD" id="cd09122">
    <property type="entry name" value="PLDc_Tdp1_1"/>
    <property type="match status" value="1"/>
</dbReference>
<feature type="compositionally biased region" description="Basic and acidic residues" evidence="4">
    <location>
        <begin position="186"/>
        <end position="198"/>
    </location>
</feature>
<feature type="region of interest" description="Disordered" evidence="4">
    <location>
        <begin position="621"/>
        <end position="654"/>
    </location>
</feature>
<dbReference type="AlphaFoldDB" id="V5HQA9"/>
<feature type="compositionally biased region" description="Low complexity" evidence="4">
    <location>
        <begin position="24"/>
        <end position="33"/>
    </location>
</feature>
<dbReference type="GO" id="GO:0006281">
    <property type="term" value="P:DNA repair"/>
    <property type="evidence" value="ECO:0007669"/>
    <property type="project" value="InterPro"/>
</dbReference>
<feature type="active site" description="Proton donor/acceptor" evidence="1">
    <location>
        <position position="554"/>
    </location>
</feature>
<evidence type="ECO:0000256" key="1">
    <source>
        <dbReference type="PIRSR" id="PIRSR610347-1"/>
    </source>
</evidence>
<dbReference type="PANTHER" id="PTHR12415">
    <property type="entry name" value="TYROSYL-DNA PHOSPHODIESTERASE 1"/>
    <property type="match status" value="1"/>
</dbReference>
<feature type="binding site" evidence="2">
    <location>
        <position position="556"/>
    </location>
    <ligand>
        <name>substrate</name>
    </ligand>
</feature>
<feature type="compositionally biased region" description="Basic and acidic residues" evidence="4">
    <location>
        <begin position="89"/>
        <end position="101"/>
    </location>
</feature>
<dbReference type="Proteomes" id="UP000018001">
    <property type="component" value="Unassembled WGS sequence"/>
</dbReference>
<dbReference type="GO" id="GO:0017005">
    <property type="term" value="F:3'-tyrosyl-DNA phosphodiesterase activity"/>
    <property type="evidence" value="ECO:0007669"/>
    <property type="project" value="TreeGrafter"/>
</dbReference>
<reference evidence="6" key="1">
    <citation type="journal article" date="2014" name="Genome Announc.">
        <title>Draft genome sequence of the formaldehyde-resistant fungus Byssochlamys spectabilis No. 5 (anamorph Paecilomyces variotii No. 5) (NBRC109023).</title>
        <authorList>
            <person name="Oka T."/>
            <person name="Ekino K."/>
            <person name="Fukuda K."/>
            <person name="Nomura Y."/>
        </authorList>
    </citation>
    <scope>NUCLEOTIDE SEQUENCE [LARGE SCALE GENOMIC DNA]</scope>
    <source>
        <strain evidence="6">No. 5 / NBRC 109023</strain>
    </source>
</reference>
<feature type="site" description="Interaction with DNA" evidence="3">
    <location>
        <position position="586"/>
    </location>
</feature>
<dbReference type="CDD" id="cd09123">
    <property type="entry name" value="PLDc_Tdp1_2"/>
    <property type="match status" value="1"/>
</dbReference>
<accession>V5HQA9</accession>
<feature type="active site" description="Nucleophile" evidence="1">
    <location>
        <position position="309"/>
    </location>
</feature>
<dbReference type="eggNOG" id="KOG2031">
    <property type="taxonomic scope" value="Eukaryota"/>
</dbReference>
<dbReference type="PANTHER" id="PTHR12415:SF4">
    <property type="entry name" value="TYROSYL-DNA PHOSPHODIESTERASE DOMAIN-CONTAINING PROTEIN"/>
    <property type="match status" value="1"/>
</dbReference>
<feature type="compositionally biased region" description="Basic and acidic residues" evidence="4">
    <location>
        <begin position="637"/>
        <end position="649"/>
    </location>
</feature>
<proteinExistence type="predicted"/>
<dbReference type="GO" id="GO:0003697">
    <property type="term" value="F:single-stranded DNA binding"/>
    <property type="evidence" value="ECO:0007669"/>
    <property type="project" value="TreeGrafter"/>
</dbReference>
<protein>
    <submittedName>
        <fullName evidence="5">Tyrosyl-DNA phosphodiesterase domain protein</fullName>
    </submittedName>
</protein>
<feature type="binding site" evidence="2">
    <location>
        <position position="311"/>
    </location>
    <ligand>
        <name>substrate</name>
    </ligand>
</feature>
<dbReference type="EMBL" id="BAUL01000001">
    <property type="protein sequence ID" value="GAD91435.1"/>
    <property type="molecule type" value="Genomic_DNA"/>
</dbReference>
<dbReference type="PROSITE" id="PS50330">
    <property type="entry name" value="UIM"/>
    <property type="match status" value="1"/>
</dbReference>
<evidence type="ECO:0000256" key="2">
    <source>
        <dbReference type="PIRSR" id="PIRSR610347-2"/>
    </source>
</evidence>
<dbReference type="InParanoid" id="V5HQA9"/>
<dbReference type="HOGENOM" id="CLU_007773_2_0_1"/>
<evidence type="ECO:0000256" key="3">
    <source>
        <dbReference type="PIRSR" id="PIRSR610347-3"/>
    </source>
</evidence>
<keyword evidence="6" id="KW-1185">Reference proteome</keyword>
<feature type="region of interest" description="Disordered" evidence="4">
    <location>
        <begin position="183"/>
        <end position="209"/>
    </location>
</feature>
<dbReference type="InterPro" id="IPR010347">
    <property type="entry name" value="Tdp1"/>
</dbReference>
<dbReference type="GO" id="GO:0005634">
    <property type="term" value="C:nucleus"/>
    <property type="evidence" value="ECO:0007669"/>
    <property type="project" value="InterPro"/>
</dbReference>
<feature type="region of interest" description="Disordered" evidence="4">
    <location>
        <begin position="20"/>
        <end position="138"/>
    </location>
</feature>
<organism evidence="5 6">
    <name type="scientific">Byssochlamys spectabilis (strain No. 5 / NBRC 109023)</name>
    <name type="common">Paecilomyces variotii</name>
    <dbReference type="NCBI Taxonomy" id="1356009"/>
    <lineage>
        <taxon>Eukaryota</taxon>
        <taxon>Fungi</taxon>
        <taxon>Dikarya</taxon>
        <taxon>Ascomycota</taxon>
        <taxon>Pezizomycotina</taxon>
        <taxon>Eurotiomycetes</taxon>
        <taxon>Eurotiomycetidae</taxon>
        <taxon>Eurotiales</taxon>
        <taxon>Thermoascaceae</taxon>
        <taxon>Paecilomyces</taxon>
    </lineage>
</organism>
<dbReference type="OrthoDB" id="47785at2759"/>
<name>V5HQA9_BYSSN</name>
<dbReference type="Pfam" id="PF06087">
    <property type="entry name" value="Tyr-DNA_phospho"/>
    <property type="match status" value="1"/>
</dbReference>